<proteinExistence type="predicted"/>
<evidence type="ECO:0000313" key="1">
    <source>
        <dbReference type="EMBL" id="MCB4825419.1"/>
    </source>
</evidence>
<dbReference type="EMBL" id="JAJAQI010000095">
    <property type="protein sequence ID" value="MCB4825419.1"/>
    <property type="molecule type" value="Genomic_DNA"/>
</dbReference>
<comment type="caution">
    <text evidence="1">The sequence shown here is derived from an EMBL/GenBank/DDBJ whole genome shotgun (WGS) entry which is preliminary data.</text>
</comment>
<dbReference type="RefSeq" id="WP_226614318.1">
    <property type="nucleotide sequence ID" value="NZ_JAJAQI010000095.1"/>
</dbReference>
<sequence>MTHDGSGRDEHHAAYFLDKAEVRREFRGASCKIWIDLIHLLAQRWPDVALARRITSETVTVLSDLANLRCLPDGHPLAARVVLDRLYAEVTRDGETPGKMVEQIVVRSLAGKPRSGRSTAEITALIETFLQCYATDYERGELTWVDELYSMAVAGDAATSWTVEVPDGAWSKEGTIVLRIPVAALEAAYLRKGDRLILEPRPNGLWLGRGSRA</sequence>
<gene>
    <name evidence="1" type="ORF">LHA35_27290</name>
</gene>
<evidence type="ECO:0000313" key="2">
    <source>
        <dbReference type="Proteomes" id="UP001139311"/>
    </source>
</evidence>
<protein>
    <submittedName>
        <fullName evidence="1">Uncharacterized protein</fullName>
    </submittedName>
</protein>
<accession>A0A9X1IJQ6</accession>
<name>A0A9X1IJQ6_9PROT</name>
<organism evidence="1 2">
    <name type="scientific">Roseicella aerolata</name>
    <dbReference type="NCBI Taxonomy" id="2883479"/>
    <lineage>
        <taxon>Bacteria</taxon>
        <taxon>Pseudomonadati</taxon>
        <taxon>Pseudomonadota</taxon>
        <taxon>Alphaproteobacteria</taxon>
        <taxon>Acetobacterales</taxon>
        <taxon>Roseomonadaceae</taxon>
        <taxon>Roseicella</taxon>
    </lineage>
</organism>
<dbReference type="AlphaFoldDB" id="A0A9X1IJQ6"/>
<keyword evidence="2" id="KW-1185">Reference proteome</keyword>
<dbReference type="Proteomes" id="UP001139311">
    <property type="component" value="Unassembled WGS sequence"/>
</dbReference>
<reference evidence="1" key="1">
    <citation type="submission" date="2021-10" db="EMBL/GenBank/DDBJ databases">
        <title>Roseicella aerolatum sp. nov., isolated from aerosols of e-waste dismantling site.</title>
        <authorList>
            <person name="Qin T."/>
        </authorList>
    </citation>
    <scope>NUCLEOTIDE SEQUENCE</scope>
    <source>
        <strain evidence="1">GB24</strain>
    </source>
</reference>